<dbReference type="STRING" id="526225.Gobs_1710"/>
<protein>
    <recommendedName>
        <fullName evidence="6 9">Choline dehydrogenase</fullName>
        <ecNumber evidence="6 9">1.1.99.1</ecNumber>
    </recommendedName>
</protein>
<organism evidence="12 13">
    <name type="scientific">Geodermatophilus obscurus (strain ATCC 25078 / DSM 43160 / JCM 3152 / CCUG 61914 / KCC A-0152 / KCTC 9177 / NBRC 13315 / NRRL B-3577 / G-20)</name>
    <dbReference type="NCBI Taxonomy" id="526225"/>
    <lineage>
        <taxon>Bacteria</taxon>
        <taxon>Bacillati</taxon>
        <taxon>Actinomycetota</taxon>
        <taxon>Actinomycetes</taxon>
        <taxon>Geodermatophilales</taxon>
        <taxon>Geodermatophilaceae</taxon>
        <taxon>Geodermatophilus</taxon>
    </lineage>
</organism>
<accession>D2SDH1</accession>
<gene>
    <name evidence="12" type="ordered locus">Gobs_1710</name>
</gene>
<dbReference type="GO" id="GO:0008812">
    <property type="term" value="F:choline dehydrogenase activity"/>
    <property type="evidence" value="ECO:0007669"/>
    <property type="project" value="UniProtKB-UniRule"/>
</dbReference>
<dbReference type="PANTHER" id="PTHR11552:SF147">
    <property type="entry name" value="CHOLINE DEHYDROGENASE, MITOCHONDRIAL"/>
    <property type="match status" value="1"/>
</dbReference>
<dbReference type="InterPro" id="IPR011533">
    <property type="entry name" value="BetA"/>
</dbReference>
<dbReference type="SUPFAM" id="SSF51905">
    <property type="entry name" value="FAD/NAD(P)-binding domain"/>
    <property type="match status" value="1"/>
</dbReference>
<evidence type="ECO:0000256" key="3">
    <source>
        <dbReference type="ARBA" id="ARBA00022630"/>
    </source>
</evidence>
<dbReference type="GO" id="GO:0050660">
    <property type="term" value="F:flavin adenine dinucleotide binding"/>
    <property type="evidence" value="ECO:0007669"/>
    <property type="project" value="InterPro"/>
</dbReference>
<dbReference type="eggNOG" id="COG2303">
    <property type="taxonomic scope" value="Bacteria"/>
</dbReference>
<keyword evidence="4 7" id="KW-0274">FAD</keyword>
<dbReference type="PANTHER" id="PTHR11552">
    <property type="entry name" value="GLUCOSE-METHANOL-CHOLINE GMC OXIDOREDUCTASE"/>
    <property type="match status" value="1"/>
</dbReference>
<dbReference type="UniPathway" id="UPA00529">
    <property type="reaction ID" value="UER00385"/>
</dbReference>
<comment type="cofactor">
    <cofactor evidence="1 7">
        <name>FAD</name>
        <dbReference type="ChEBI" id="CHEBI:57692"/>
    </cofactor>
</comment>
<evidence type="ECO:0000259" key="10">
    <source>
        <dbReference type="PROSITE" id="PS00623"/>
    </source>
</evidence>
<evidence type="ECO:0000256" key="6">
    <source>
        <dbReference type="NCBIfam" id="TIGR01810"/>
    </source>
</evidence>
<evidence type="ECO:0000256" key="4">
    <source>
        <dbReference type="ARBA" id="ARBA00022827"/>
    </source>
</evidence>
<evidence type="ECO:0000259" key="11">
    <source>
        <dbReference type="PROSITE" id="PS00624"/>
    </source>
</evidence>
<evidence type="ECO:0000256" key="1">
    <source>
        <dbReference type="ARBA" id="ARBA00001974"/>
    </source>
</evidence>
<comment type="similarity">
    <text evidence="2 8">Belongs to the GMC oxidoreductase family.</text>
</comment>
<dbReference type="HOGENOM" id="CLU_002865_7_1_11"/>
<comment type="catalytic activity">
    <reaction evidence="9">
        <text>choline + A = betaine aldehyde + AH2</text>
        <dbReference type="Rhea" id="RHEA:17433"/>
        <dbReference type="ChEBI" id="CHEBI:13193"/>
        <dbReference type="ChEBI" id="CHEBI:15354"/>
        <dbReference type="ChEBI" id="CHEBI:15710"/>
        <dbReference type="ChEBI" id="CHEBI:17499"/>
        <dbReference type="EC" id="1.1.99.1"/>
    </reaction>
</comment>
<dbReference type="GO" id="GO:0019285">
    <property type="term" value="P:glycine betaine biosynthetic process from choline"/>
    <property type="evidence" value="ECO:0007669"/>
    <property type="project" value="UniProtKB-UniRule"/>
</dbReference>
<evidence type="ECO:0000256" key="8">
    <source>
        <dbReference type="RuleBase" id="RU003968"/>
    </source>
</evidence>
<evidence type="ECO:0000256" key="9">
    <source>
        <dbReference type="RuleBase" id="RU003969"/>
    </source>
</evidence>
<dbReference type="Gene3D" id="3.50.50.60">
    <property type="entry name" value="FAD/NAD(P)-binding domain"/>
    <property type="match status" value="1"/>
</dbReference>
<dbReference type="Pfam" id="PF05199">
    <property type="entry name" value="GMC_oxred_C"/>
    <property type="match status" value="1"/>
</dbReference>
<evidence type="ECO:0000256" key="7">
    <source>
        <dbReference type="PIRSR" id="PIRSR000137-2"/>
    </source>
</evidence>
<feature type="domain" description="Glucose-methanol-choline oxidoreductase N-terminal" evidence="11">
    <location>
        <begin position="260"/>
        <end position="274"/>
    </location>
</feature>
<dbReference type="KEGG" id="gob:Gobs_1710"/>
<dbReference type="OrthoDB" id="9785276at2"/>
<reference evidence="13" key="2">
    <citation type="submission" date="2010-01" db="EMBL/GenBank/DDBJ databases">
        <title>The complete genome of Geodermatophilus obscurus DSM 43160.</title>
        <authorList>
            <consortium name="US DOE Joint Genome Institute (JGI-PGF)"/>
            <person name="Lucas S."/>
            <person name="Copeland A."/>
            <person name="Lapidus A."/>
            <person name="Glavina del Rio T."/>
            <person name="Dalin E."/>
            <person name="Tice H."/>
            <person name="Bruce D."/>
            <person name="Goodwin L."/>
            <person name="Pitluck S."/>
            <person name="Kyrpides N."/>
            <person name="Mavromatis K."/>
            <person name="Ivanova N."/>
            <person name="Munk A.C."/>
            <person name="Brettin T."/>
            <person name="Detter J.C."/>
            <person name="Han C."/>
            <person name="Larimer F."/>
            <person name="Land M."/>
            <person name="Hauser L."/>
            <person name="Markowitz V."/>
            <person name="Cheng J.-F."/>
            <person name="Hugenholtz P."/>
            <person name="Woyke T."/>
            <person name="Wu D."/>
            <person name="Jando M."/>
            <person name="Schneider S."/>
            <person name="Klenk H.-P."/>
            <person name="Eisen J.A."/>
        </authorList>
    </citation>
    <scope>NUCLEOTIDE SEQUENCE [LARGE SCALE GENOMIC DNA]</scope>
    <source>
        <strain evidence="13">ATCC 25078 / DSM 43160 / JCM 3152 / KCC A-0152 / KCTC 9177 / NBRC 13315 / NRRL B-3577 / G-20</strain>
    </source>
</reference>
<dbReference type="PROSITE" id="PS00623">
    <property type="entry name" value="GMC_OXRED_1"/>
    <property type="match status" value="1"/>
</dbReference>
<keyword evidence="13" id="KW-1185">Reference proteome</keyword>
<dbReference type="InterPro" id="IPR007867">
    <property type="entry name" value="GMC_OxRtase_C"/>
</dbReference>
<reference evidence="12 13" key="1">
    <citation type="journal article" date="2010" name="Stand. Genomic Sci.">
        <title>Complete genome sequence of Geodermatophilus obscurus type strain (G-20).</title>
        <authorList>
            <person name="Ivanova N."/>
            <person name="Sikorski J."/>
            <person name="Jando M."/>
            <person name="Munk C."/>
            <person name="Lapidus A."/>
            <person name="Glavina Del Rio T."/>
            <person name="Copeland A."/>
            <person name="Tice H."/>
            <person name="Cheng J.-F."/>
            <person name="Lucas S."/>
            <person name="Chen F."/>
            <person name="Nolan M."/>
            <person name="Bruce D."/>
            <person name="Goodwin L."/>
            <person name="Pitluck S."/>
            <person name="Mavromatis K."/>
            <person name="Mikhailova N."/>
            <person name="Pati A."/>
            <person name="Chen A."/>
            <person name="Palaniappan K."/>
            <person name="Land M."/>
            <person name="Hauser L."/>
            <person name="Chang Y.-J."/>
            <person name="Jeffries C.D."/>
            <person name="Meincke L."/>
            <person name="Brettin T."/>
            <person name="Detter J.C."/>
            <person name="Detter J.C."/>
            <person name="Rohde M."/>
            <person name="Goeker M."/>
            <person name="Bristow J."/>
            <person name="Eisen J.A."/>
            <person name="Markowitz V."/>
            <person name="Hugenholtz P."/>
            <person name="Kyrpides N.C."/>
            <person name="Klenk H.-P."/>
        </authorList>
    </citation>
    <scope>NUCLEOTIDE SEQUENCE [LARGE SCALE GENOMIC DNA]</scope>
    <source>
        <strain evidence="13">ATCC 25078 / DSM 43160 / JCM 3152 / KCC A-0152 / KCTC 9177 / NBRC 13315 / NRRL B-3577 / G-20</strain>
    </source>
</reference>
<dbReference type="PIRSF" id="PIRSF000137">
    <property type="entry name" value="Alcohol_oxidase"/>
    <property type="match status" value="1"/>
</dbReference>
<evidence type="ECO:0000313" key="12">
    <source>
        <dbReference type="EMBL" id="ADB74424.1"/>
    </source>
</evidence>
<dbReference type="PROSITE" id="PS00624">
    <property type="entry name" value="GMC_OXRED_2"/>
    <property type="match status" value="1"/>
</dbReference>
<comment type="pathway">
    <text evidence="9">Amine and polyamine biosynthesis; betaine biosynthesis via choline pathway; betaine aldehyde from choline (cytochrome c reductase route): step 1/1.</text>
</comment>
<dbReference type="RefSeq" id="WP_012947864.1">
    <property type="nucleotide sequence ID" value="NC_013757.1"/>
</dbReference>
<dbReference type="InterPro" id="IPR000172">
    <property type="entry name" value="GMC_OxRdtase_N"/>
</dbReference>
<name>D2SDH1_GEOOG</name>
<evidence type="ECO:0000256" key="5">
    <source>
        <dbReference type="ARBA" id="ARBA00023002"/>
    </source>
</evidence>
<dbReference type="Proteomes" id="UP000001382">
    <property type="component" value="Chromosome"/>
</dbReference>
<dbReference type="EC" id="1.1.99.1" evidence="6 9"/>
<feature type="binding site" evidence="7">
    <location>
        <position position="225"/>
    </location>
    <ligand>
        <name>FAD</name>
        <dbReference type="ChEBI" id="CHEBI:57692"/>
    </ligand>
</feature>
<dbReference type="EMBL" id="CP001867">
    <property type="protein sequence ID" value="ADB74424.1"/>
    <property type="molecule type" value="Genomic_DNA"/>
</dbReference>
<dbReference type="InterPro" id="IPR036188">
    <property type="entry name" value="FAD/NAD-bd_sf"/>
</dbReference>
<dbReference type="InterPro" id="IPR012132">
    <property type="entry name" value="GMC_OxRdtase"/>
</dbReference>
<feature type="domain" description="Glucose-methanol-choline oxidoreductase N-terminal" evidence="10">
    <location>
        <begin position="85"/>
        <end position="108"/>
    </location>
</feature>
<dbReference type="Pfam" id="PF00732">
    <property type="entry name" value="GMC_oxred_N"/>
    <property type="match status" value="1"/>
</dbReference>
<dbReference type="GO" id="GO:0016020">
    <property type="term" value="C:membrane"/>
    <property type="evidence" value="ECO:0007669"/>
    <property type="project" value="TreeGrafter"/>
</dbReference>
<keyword evidence="5" id="KW-0560">Oxidoreductase</keyword>
<evidence type="ECO:0000313" key="13">
    <source>
        <dbReference type="Proteomes" id="UP000001382"/>
    </source>
</evidence>
<dbReference type="Gene3D" id="3.30.560.10">
    <property type="entry name" value="Glucose Oxidase, domain 3"/>
    <property type="match status" value="1"/>
</dbReference>
<dbReference type="NCBIfam" id="NF002550">
    <property type="entry name" value="PRK02106.1"/>
    <property type="match status" value="1"/>
</dbReference>
<sequence>MSPQVYDVVIVGGGSAGSALANRLSADPGNRVLVLEAGREDSLWDVFVHMPGALTIPIGNRFYDWRYESEPEPRMGGRRVYHARGKLLGGSSSINGMIFQRGNPLDYERWGADEGMGTWDFAHCLPYFKRMENCTAAAPEDPFRGKDGPLVLERGPATSPLFQAFLTAVQEAGHPLTDDLNGYRQEGFGPFDRNVHRGRRLSAARAYLHPVRSRPNLTVETRAFVTRVLFDGGRAVGVEYRHGRRPARTVRAGEVVLSGGAVNTPQLLQLSGVGNGSELRALGIDVVADLPGVGENLQDHLEVYIQHGCTQPVSIAPGMKWWRKPGIGAQWLFLRTGLGATNHFEAGGFLRSNDDVAYPNLMFHFLPIAVRYDGSMPTGEHGYQVHVGPMYSDARGTLKIRSADPRVKPAMRCNYLSTAQDRREWVEAVQVARGIFEQPALAEFSSGEISPGPEIETPEQILSWVARDAETALHPSCTAKMGTGPLSVVDPTSMRVHGLEGLRVVDASAMPYVTNGNIYAPVMMMAEKAADLILGNTPLAPEHVEFYRHRPASVGEAAGQA</sequence>
<dbReference type="SUPFAM" id="SSF54373">
    <property type="entry name" value="FAD-linked reductases, C-terminal domain"/>
    <property type="match status" value="1"/>
</dbReference>
<evidence type="ECO:0000256" key="2">
    <source>
        <dbReference type="ARBA" id="ARBA00010790"/>
    </source>
</evidence>
<dbReference type="NCBIfam" id="TIGR01810">
    <property type="entry name" value="betA"/>
    <property type="match status" value="1"/>
</dbReference>
<dbReference type="AlphaFoldDB" id="D2SDH1"/>
<keyword evidence="3 8" id="KW-0285">Flavoprotein</keyword>
<proteinExistence type="inferred from homology"/>